<comment type="caution">
    <text evidence="2">The sequence shown here is derived from an EMBL/GenBank/DDBJ whole genome shotgun (WGS) entry which is preliminary data.</text>
</comment>
<gene>
    <name evidence="2" type="ORF">JIN85_14550</name>
</gene>
<proteinExistence type="predicted"/>
<keyword evidence="3" id="KW-1185">Reference proteome</keyword>
<dbReference type="GO" id="GO:0003677">
    <property type="term" value="F:DNA binding"/>
    <property type="evidence" value="ECO:0007669"/>
    <property type="project" value="InterPro"/>
</dbReference>
<accession>A0A934VXM3</accession>
<dbReference type="InterPro" id="IPR041657">
    <property type="entry name" value="HTH_17"/>
</dbReference>
<reference evidence="2" key="1">
    <citation type="submission" date="2021-01" db="EMBL/GenBank/DDBJ databases">
        <title>Modified the classification status of verrucomicrobia.</title>
        <authorList>
            <person name="Feng X."/>
        </authorList>
    </citation>
    <scope>NUCLEOTIDE SEQUENCE</scope>
    <source>
        <strain evidence="2">KCTC 22041</strain>
    </source>
</reference>
<feature type="domain" description="Helix-turn-helix" evidence="1">
    <location>
        <begin position="33"/>
        <end position="82"/>
    </location>
</feature>
<organism evidence="2 3">
    <name type="scientific">Luteolibacter pohnpeiensis</name>
    <dbReference type="NCBI Taxonomy" id="454153"/>
    <lineage>
        <taxon>Bacteria</taxon>
        <taxon>Pseudomonadati</taxon>
        <taxon>Verrucomicrobiota</taxon>
        <taxon>Verrucomicrobiia</taxon>
        <taxon>Verrucomicrobiales</taxon>
        <taxon>Verrucomicrobiaceae</taxon>
        <taxon>Luteolibacter</taxon>
    </lineage>
</organism>
<name>A0A934VXM3_9BACT</name>
<dbReference type="EMBL" id="JAENIJ010000024">
    <property type="protein sequence ID" value="MBK1883639.1"/>
    <property type="molecule type" value="Genomic_DNA"/>
</dbReference>
<dbReference type="AlphaFoldDB" id="A0A934VXM3"/>
<dbReference type="Proteomes" id="UP000603141">
    <property type="component" value="Unassembled WGS sequence"/>
</dbReference>
<protein>
    <submittedName>
        <fullName evidence="2">Helix-turn-helix domain-containing protein</fullName>
    </submittedName>
</protein>
<evidence type="ECO:0000313" key="2">
    <source>
        <dbReference type="EMBL" id="MBK1883639.1"/>
    </source>
</evidence>
<dbReference type="InterPro" id="IPR010093">
    <property type="entry name" value="SinI_DNA-bd"/>
</dbReference>
<dbReference type="RefSeq" id="WP_200271991.1">
    <property type="nucleotide sequence ID" value="NZ_JAENIJ010000024.1"/>
</dbReference>
<sequence length="84" mass="9385">MSNGLQVILTEEQLERLAEIISNRLNPDSKQPLTVAQAAKALGTSRSTIEKRVHAGVIRCVPEMGRRILIPKVEIERLQEGRLN</sequence>
<dbReference type="NCBIfam" id="TIGR01764">
    <property type="entry name" value="excise"/>
    <property type="match status" value="1"/>
</dbReference>
<evidence type="ECO:0000313" key="3">
    <source>
        <dbReference type="Proteomes" id="UP000603141"/>
    </source>
</evidence>
<evidence type="ECO:0000259" key="1">
    <source>
        <dbReference type="Pfam" id="PF12728"/>
    </source>
</evidence>
<dbReference type="Pfam" id="PF12728">
    <property type="entry name" value="HTH_17"/>
    <property type="match status" value="1"/>
</dbReference>